<protein>
    <submittedName>
        <fullName evidence="1">Transposase, Ptta/En/Spm, transposase, Tnp1/En/Spm-like protein</fullName>
    </submittedName>
</protein>
<comment type="caution">
    <text evidence="1">The sequence shown here is derived from an EMBL/GenBank/DDBJ whole genome shotgun (WGS) entry which is preliminary data.</text>
</comment>
<organism evidence="1">
    <name type="scientific">Tanacetum cinerariifolium</name>
    <name type="common">Dalmatian daisy</name>
    <name type="synonym">Chrysanthemum cinerariifolium</name>
    <dbReference type="NCBI Taxonomy" id="118510"/>
    <lineage>
        <taxon>Eukaryota</taxon>
        <taxon>Viridiplantae</taxon>
        <taxon>Streptophyta</taxon>
        <taxon>Embryophyta</taxon>
        <taxon>Tracheophyta</taxon>
        <taxon>Spermatophyta</taxon>
        <taxon>Magnoliopsida</taxon>
        <taxon>eudicotyledons</taxon>
        <taxon>Gunneridae</taxon>
        <taxon>Pentapetalae</taxon>
        <taxon>asterids</taxon>
        <taxon>campanulids</taxon>
        <taxon>Asterales</taxon>
        <taxon>Asteraceae</taxon>
        <taxon>Asteroideae</taxon>
        <taxon>Anthemideae</taxon>
        <taxon>Anthemidinae</taxon>
        <taxon>Tanacetum</taxon>
    </lineage>
</organism>
<evidence type="ECO:0000313" key="1">
    <source>
        <dbReference type="EMBL" id="GEU78665.1"/>
    </source>
</evidence>
<proteinExistence type="predicted"/>
<gene>
    <name evidence="1" type="ORF">Tci_050643</name>
</gene>
<dbReference type="EMBL" id="BKCJ010007720">
    <property type="protein sequence ID" value="GEU78665.1"/>
    <property type="molecule type" value="Genomic_DNA"/>
</dbReference>
<name>A0A6L2N1W4_TANCI</name>
<dbReference type="AlphaFoldDB" id="A0A6L2N1W4"/>
<reference evidence="1" key="1">
    <citation type="journal article" date="2019" name="Sci. Rep.">
        <title>Draft genome of Tanacetum cinerariifolium, the natural source of mosquito coil.</title>
        <authorList>
            <person name="Yamashiro T."/>
            <person name="Shiraishi A."/>
            <person name="Satake H."/>
            <person name="Nakayama K."/>
        </authorList>
    </citation>
    <scope>NUCLEOTIDE SEQUENCE</scope>
</reference>
<accession>A0A6L2N1W4</accession>
<sequence length="246" mass="27151">MIIRKYFEIVKAKGERRSLTLKAKKVSSDEECLTSESEDEEYAMAVRDFKKFFKRRCRFVRQPMNDKKTFQRSETTRTAKVKGSVLDAETQIILLENVQNHRRTITKKYSSEVLGVIAVKKMMKRLRTKSVSWLKHQMRSGGKVEVGFNNFGGGEEIGNYGGNGGRCSSIFRRGGGLLAICLMKSKDGLGGGGLVVIGEECLDVWVRAGGGIVKGGGVDLGVTKSLLGETPRESGDEEFRVDGGVV</sequence>